<sequence>MTDLTLLDPATPLSQVEFAVIDVETNDFTPDGNDERQGEIVQVGVAIATTSGIIDRWASNIRPLSGDPGRTDIHGLTADDLKDAPTFAEVHHQLLALFDGRPIVGHGLIRFDAWWVRSELRRLGYVTRKGVVGIDTLDFARGAPVAYHSNRLGPLCEHYGISLDGWHSADVDAEATAGLLPHLFDAHSIQVVGDLTGRYKKARGPVSWLAAD</sequence>
<dbReference type="GO" id="GO:0003676">
    <property type="term" value="F:nucleic acid binding"/>
    <property type="evidence" value="ECO:0007669"/>
    <property type="project" value="InterPro"/>
</dbReference>
<keyword evidence="3" id="KW-0269">Exonuclease</keyword>
<feature type="domain" description="Exonuclease" evidence="4">
    <location>
        <begin position="17"/>
        <end position="189"/>
    </location>
</feature>
<organism evidence="5 6">
    <name type="scientific">Euzebya pacifica</name>
    <dbReference type="NCBI Taxonomy" id="1608957"/>
    <lineage>
        <taxon>Bacteria</taxon>
        <taxon>Bacillati</taxon>
        <taxon>Actinomycetota</taxon>
        <taxon>Nitriliruptoria</taxon>
        <taxon>Euzebyales</taxon>
    </lineage>
</organism>
<dbReference type="EMBL" id="CP031166">
    <property type="protein sequence ID" value="AXV10267.1"/>
    <property type="molecule type" value="Genomic_DNA"/>
</dbReference>
<accession>A0A346Y720</accession>
<dbReference type="GO" id="GO:0008408">
    <property type="term" value="F:3'-5' exonuclease activity"/>
    <property type="evidence" value="ECO:0007669"/>
    <property type="project" value="TreeGrafter"/>
</dbReference>
<evidence type="ECO:0000313" key="6">
    <source>
        <dbReference type="Proteomes" id="UP000264006"/>
    </source>
</evidence>
<gene>
    <name evidence="5" type="ORF">DVS28_b0527</name>
</gene>
<dbReference type="InterPro" id="IPR036397">
    <property type="entry name" value="RNaseH_sf"/>
</dbReference>
<dbReference type="Pfam" id="PF00929">
    <property type="entry name" value="RNase_T"/>
    <property type="match status" value="1"/>
</dbReference>
<dbReference type="CDD" id="cd06127">
    <property type="entry name" value="DEDDh"/>
    <property type="match status" value="1"/>
</dbReference>
<dbReference type="InterPro" id="IPR012337">
    <property type="entry name" value="RNaseH-like_sf"/>
</dbReference>
<proteinExistence type="predicted"/>
<evidence type="ECO:0000256" key="2">
    <source>
        <dbReference type="ARBA" id="ARBA00022801"/>
    </source>
</evidence>
<reference evidence="5 6" key="1">
    <citation type="submission" date="2018-09" db="EMBL/GenBank/DDBJ databases">
        <title>Complete genome sequence of Euzebya sp. DY32-46 isolated from seawater of Pacific Ocean.</title>
        <authorList>
            <person name="Xu L."/>
            <person name="Wu Y.-H."/>
            <person name="Xu X.-W."/>
        </authorList>
    </citation>
    <scope>NUCLEOTIDE SEQUENCE [LARGE SCALE GENOMIC DNA]</scope>
    <source>
        <strain evidence="5 6">DY32-46</strain>
        <plasmid evidence="6">pedy32-46i</plasmid>
    </source>
</reference>
<evidence type="ECO:0000256" key="3">
    <source>
        <dbReference type="ARBA" id="ARBA00022839"/>
    </source>
</evidence>
<dbReference type="SUPFAM" id="SSF53098">
    <property type="entry name" value="Ribonuclease H-like"/>
    <property type="match status" value="1"/>
</dbReference>
<dbReference type="PANTHER" id="PTHR30231">
    <property type="entry name" value="DNA POLYMERASE III SUBUNIT EPSILON"/>
    <property type="match status" value="1"/>
</dbReference>
<evidence type="ECO:0000256" key="1">
    <source>
        <dbReference type="ARBA" id="ARBA00022722"/>
    </source>
</evidence>
<protein>
    <submittedName>
        <fullName evidence="5">DNA polymerase III, epsilon subunit</fullName>
    </submittedName>
</protein>
<keyword evidence="2" id="KW-0378">Hydrolase</keyword>
<dbReference type="PANTHER" id="PTHR30231:SF4">
    <property type="entry name" value="PROTEIN NEN2"/>
    <property type="match status" value="1"/>
</dbReference>
<dbReference type="KEGG" id="euz:DVS28_b0527"/>
<keyword evidence="6" id="KW-1185">Reference proteome</keyword>
<name>A0A346Y720_9ACTN</name>
<keyword evidence="5" id="KW-0614">Plasmid</keyword>
<dbReference type="AlphaFoldDB" id="A0A346Y720"/>
<dbReference type="SMART" id="SM00479">
    <property type="entry name" value="EXOIII"/>
    <property type="match status" value="1"/>
</dbReference>
<dbReference type="Proteomes" id="UP000264006">
    <property type="component" value="Plasmid pEDY32-46I"/>
</dbReference>
<evidence type="ECO:0000259" key="4">
    <source>
        <dbReference type="SMART" id="SM00479"/>
    </source>
</evidence>
<geneLocation type="plasmid" evidence="6">
    <name>pedy32-46i</name>
</geneLocation>
<dbReference type="Gene3D" id="3.30.420.10">
    <property type="entry name" value="Ribonuclease H-like superfamily/Ribonuclease H"/>
    <property type="match status" value="1"/>
</dbReference>
<keyword evidence="1" id="KW-0540">Nuclease</keyword>
<dbReference type="GO" id="GO:0005829">
    <property type="term" value="C:cytosol"/>
    <property type="evidence" value="ECO:0007669"/>
    <property type="project" value="TreeGrafter"/>
</dbReference>
<dbReference type="InterPro" id="IPR013520">
    <property type="entry name" value="Ribonucl_H"/>
</dbReference>
<evidence type="ECO:0000313" key="5">
    <source>
        <dbReference type="EMBL" id="AXV10267.1"/>
    </source>
</evidence>